<dbReference type="SUPFAM" id="SSF56112">
    <property type="entry name" value="Protein kinase-like (PK-like)"/>
    <property type="match status" value="1"/>
</dbReference>
<dbReference type="InterPro" id="IPR002575">
    <property type="entry name" value="Aminoglycoside_PTrfase"/>
</dbReference>
<proteinExistence type="predicted"/>
<organism evidence="3 4">
    <name type="scientific">Purpureocillium lilacinum</name>
    <name type="common">Paecilomyces lilacinus</name>
    <dbReference type="NCBI Taxonomy" id="33203"/>
    <lineage>
        <taxon>Eukaryota</taxon>
        <taxon>Fungi</taxon>
        <taxon>Dikarya</taxon>
        <taxon>Ascomycota</taxon>
        <taxon>Pezizomycotina</taxon>
        <taxon>Sordariomycetes</taxon>
        <taxon>Hypocreomycetidae</taxon>
        <taxon>Hypocreales</taxon>
        <taxon>Ophiocordycipitaceae</taxon>
        <taxon>Purpureocillium</taxon>
    </lineage>
</organism>
<dbReference type="Gene3D" id="3.90.1200.10">
    <property type="match status" value="1"/>
</dbReference>
<sequence length="306" mass="35508">MPANLVIHGRQHGGLPANFFHAIVLTILVTTTLTYLRTYHDHLPPLQAPQHQAATIMDYPDFEARQIALQFYAARRANLIQRDIVFEQSYDVRPTEEAAMRLIHTHTRLLLPSRGFMTRSTDLERETESVARFLALLHLRENAQIWDLVAQIRTVPRPPSPPEDIYATADACPSRDPPLGGNADLSPLAMDDCALRRRIVSRYFVFGGDSYRDDFDLFDILLQFRVSVFAHGDHCPWNVMMDEQYQITAVLDWESSGWSPDWWKYYQMMNVCTPEEREWENMKWMDRTKPQPWDISGIGKASRILF</sequence>
<dbReference type="InterPro" id="IPR011009">
    <property type="entry name" value="Kinase-like_dom_sf"/>
</dbReference>
<keyword evidence="1" id="KW-0472">Membrane</keyword>
<gene>
    <name evidence="3" type="ORF">Purlil1_7251</name>
</gene>
<protein>
    <recommendedName>
        <fullName evidence="2">Aminoglycoside phosphotransferase domain-containing protein</fullName>
    </recommendedName>
</protein>
<feature type="transmembrane region" description="Helical" evidence="1">
    <location>
        <begin position="19"/>
        <end position="36"/>
    </location>
</feature>
<accession>A0ABR0BWK1</accession>
<keyword evidence="1" id="KW-1133">Transmembrane helix</keyword>
<evidence type="ECO:0000259" key="2">
    <source>
        <dbReference type="Pfam" id="PF01636"/>
    </source>
</evidence>
<evidence type="ECO:0000313" key="3">
    <source>
        <dbReference type="EMBL" id="KAK4088372.1"/>
    </source>
</evidence>
<dbReference type="Pfam" id="PF01636">
    <property type="entry name" value="APH"/>
    <property type="match status" value="1"/>
</dbReference>
<name>A0ABR0BWK1_PURLI</name>
<comment type="caution">
    <text evidence="3">The sequence shown here is derived from an EMBL/GenBank/DDBJ whole genome shotgun (WGS) entry which is preliminary data.</text>
</comment>
<evidence type="ECO:0000313" key="4">
    <source>
        <dbReference type="Proteomes" id="UP001287286"/>
    </source>
</evidence>
<dbReference type="EMBL" id="JAWRVI010000025">
    <property type="protein sequence ID" value="KAK4088372.1"/>
    <property type="molecule type" value="Genomic_DNA"/>
</dbReference>
<keyword evidence="1" id="KW-0812">Transmembrane</keyword>
<feature type="domain" description="Aminoglycoside phosphotransferase" evidence="2">
    <location>
        <begin position="204"/>
        <end position="260"/>
    </location>
</feature>
<reference evidence="3 4" key="1">
    <citation type="journal article" date="2024" name="Microbiol. Resour. Announc.">
        <title>Genome annotations for the ascomycete fungi Trichoderma harzianum, Trichoderma aggressivum, and Purpureocillium lilacinum.</title>
        <authorList>
            <person name="Beijen E.P.W."/>
            <person name="Ohm R.A."/>
        </authorList>
    </citation>
    <scope>NUCLEOTIDE SEQUENCE [LARGE SCALE GENOMIC DNA]</scope>
    <source>
        <strain evidence="3 4">CBS 150709</strain>
    </source>
</reference>
<evidence type="ECO:0000256" key="1">
    <source>
        <dbReference type="SAM" id="Phobius"/>
    </source>
</evidence>
<keyword evidence="4" id="KW-1185">Reference proteome</keyword>
<dbReference type="Proteomes" id="UP001287286">
    <property type="component" value="Unassembled WGS sequence"/>
</dbReference>